<evidence type="ECO:0000259" key="3">
    <source>
        <dbReference type="PROSITE" id="PS51363"/>
    </source>
</evidence>
<dbReference type="GO" id="GO:0003743">
    <property type="term" value="F:translation initiation factor activity"/>
    <property type="evidence" value="ECO:0007669"/>
    <property type="project" value="TreeGrafter"/>
</dbReference>
<dbReference type="Gene3D" id="2.160.10.10">
    <property type="entry name" value="Hexapeptide repeat proteins"/>
    <property type="match status" value="1"/>
</dbReference>
<proteinExistence type="predicted"/>
<reference evidence="4 6" key="2">
    <citation type="submission" date="2018-11" db="EMBL/GenBank/DDBJ databases">
        <authorList>
            <consortium name="Pathogen Informatics"/>
        </authorList>
    </citation>
    <scope>NUCLEOTIDE SEQUENCE [LARGE SCALE GENOMIC DNA]</scope>
</reference>
<name>A0A158Q5N4_DRAME</name>
<feature type="domain" description="W2" evidence="3">
    <location>
        <begin position="463"/>
        <end position="638"/>
    </location>
</feature>
<dbReference type="InterPro" id="IPR029044">
    <property type="entry name" value="Nucleotide-diphossugar_trans"/>
</dbReference>
<evidence type="ECO:0000313" key="4">
    <source>
        <dbReference type="EMBL" id="VDN52020.1"/>
    </source>
</evidence>
<dbReference type="PANTHER" id="PTHR45887:SF1">
    <property type="entry name" value="TRANSLATION INITIATION FACTOR EIF-2B SUBUNIT EPSILON"/>
    <property type="match status" value="1"/>
</dbReference>
<evidence type="ECO:0000313" key="7">
    <source>
        <dbReference type="WBParaSite" id="DME_0000784201-mRNA-1"/>
    </source>
</evidence>
<dbReference type="Proteomes" id="UP000274756">
    <property type="component" value="Unassembled WGS sequence"/>
</dbReference>
<dbReference type="SMART" id="SM00515">
    <property type="entry name" value="eIF5C"/>
    <property type="match status" value="1"/>
</dbReference>
<gene>
    <name evidence="4" type="ORF">DME_LOCUS1993</name>
</gene>
<dbReference type="InterPro" id="IPR051956">
    <property type="entry name" value="eIF2B_epsilon"/>
</dbReference>
<dbReference type="Proteomes" id="UP000038040">
    <property type="component" value="Unplaced"/>
</dbReference>
<dbReference type="InterPro" id="IPR011004">
    <property type="entry name" value="Trimer_LpxA-like_sf"/>
</dbReference>
<dbReference type="PROSITE" id="PS51363">
    <property type="entry name" value="W2"/>
    <property type="match status" value="1"/>
</dbReference>
<evidence type="ECO:0000313" key="5">
    <source>
        <dbReference type="Proteomes" id="UP000038040"/>
    </source>
</evidence>
<dbReference type="Gene3D" id="1.25.40.180">
    <property type="match status" value="1"/>
</dbReference>
<dbReference type="EMBL" id="UYYG01000041">
    <property type="protein sequence ID" value="VDN52020.1"/>
    <property type="molecule type" value="Genomic_DNA"/>
</dbReference>
<dbReference type="CDD" id="cd11558">
    <property type="entry name" value="W2_eIF2B_epsilon"/>
    <property type="match status" value="1"/>
</dbReference>
<organism evidence="5 7">
    <name type="scientific">Dracunculus medinensis</name>
    <name type="common">Guinea worm</name>
    <dbReference type="NCBI Taxonomy" id="318479"/>
    <lineage>
        <taxon>Eukaryota</taxon>
        <taxon>Metazoa</taxon>
        <taxon>Ecdysozoa</taxon>
        <taxon>Nematoda</taxon>
        <taxon>Chromadorea</taxon>
        <taxon>Rhabditida</taxon>
        <taxon>Spirurina</taxon>
        <taxon>Dracunculoidea</taxon>
        <taxon>Dracunculidae</taxon>
        <taxon>Dracunculus</taxon>
    </lineage>
</organism>
<dbReference type="STRING" id="318479.A0A158Q5N4"/>
<dbReference type="GO" id="GO:0031369">
    <property type="term" value="F:translation initiation factor binding"/>
    <property type="evidence" value="ECO:0007669"/>
    <property type="project" value="InterPro"/>
</dbReference>
<dbReference type="InterPro" id="IPR003307">
    <property type="entry name" value="W2_domain"/>
</dbReference>
<protein>
    <recommendedName>
        <fullName evidence="1">Translation initiation factor eIF2B subunit epsilon</fullName>
    </recommendedName>
    <alternativeName>
        <fullName evidence="2">eIF2B GDP-GTP exchange factor subunit epsilon</fullName>
    </alternativeName>
</protein>
<dbReference type="GO" id="GO:0005851">
    <property type="term" value="C:eukaryotic translation initiation factor 2B complex"/>
    <property type="evidence" value="ECO:0007669"/>
    <property type="project" value="TreeGrafter"/>
</dbReference>
<reference evidence="7" key="1">
    <citation type="submission" date="2016-04" db="UniProtKB">
        <authorList>
            <consortium name="WormBaseParasite"/>
        </authorList>
    </citation>
    <scope>IDENTIFICATION</scope>
</reference>
<sequence>MNKIVMVYAKSEGEVTKLTAVVIADSFDRRFSPILAQNKSMGAFKICNIEILNYTFQWIAWTEIQDVILAISNDRKESLNSIVKYWRGIFDSFRLLASPNCVSVGEVIREINGRGLITSDFILIANPATFCSTDLCAQIATFKERRRDRKNVLTLLYTLSDTVKPFIVIDPITMKLLAFHHDDDSYKLEFDKKNFLEKDKSIRSDLEDTGIALCSASIASQFSDNFDFQHRDDIIRELLARISTSIFFQLIHLHLEFGICFLFEIEKIASSIDFFRILSNSYDHLDFSNIDYDDFVRGTRLIAQQWLIPFPNIVTDENYFSYPNNIFISGSLSANGDDDSKINLASVGPNVVIGRKCEIAPDVLLNASSIGEGAKIGHYLLLSLCKRSGTNISMSAIGESVLIGNSTKISCSFIGDAVSIGDKVTIEPHCVIGHVGCILRFADEKDFWFACKYHPKNGSSYADEDLQTFEDASDDELNIIERFFEEVKESMERIRGVKFSDQLIKNLILEINSSKLAYNISVDQVAYYVFLAFLHIHRDSSFADIRIISYKWKTLFTNYYKPVKNQIQALAAMEEYLSTTPNFKSLLAKTVHMFYESDIIEEDAILSWYESVDSNSSIYELVKPIVSWLKEADEEDSD</sequence>
<dbReference type="WBParaSite" id="DME_0000784201-mRNA-1">
    <property type="protein sequence ID" value="DME_0000784201-mRNA-1"/>
    <property type="gene ID" value="DME_0000784201"/>
</dbReference>
<dbReference type="SUPFAM" id="SSF53448">
    <property type="entry name" value="Nucleotide-diphospho-sugar transferases"/>
    <property type="match status" value="1"/>
</dbReference>
<dbReference type="SUPFAM" id="SSF48371">
    <property type="entry name" value="ARM repeat"/>
    <property type="match status" value="1"/>
</dbReference>
<dbReference type="GO" id="GO:0005085">
    <property type="term" value="F:guanyl-nucleotide exchange factor activity"/>
    <property type="evidence" value="ECO:0007669"/>
    <property type="project" value="InterPro"/>
</dbReference>
<dbReference type="InterPro" id="IPR016024">
    <property type="entry name" value="ARM-type_fold"/>
</dbReference>
<dbReference type="PANTHER" id="PTHR45887">
    <property type="entry name" value="TRANSLATION INITIATION FACTOR EIF-2B SUBUNIT EPSILON"/>
    <property type="match status" value="1"/>
</dbReference>
<dbReference type="InterPro" id="IPR044123">
    <property type="entry name" value="W2_eIF2B_epsilon"/>
</dbReference>
<dbReference type="SUPFAM" id="SSF51161">
    <property type="entry name" value="Trimeric LpxA-like enzymes"/>
    <property type="match status" value="1"/>
</dbReference>
<keyword evidence="6" id="KW-1185">Reference proteome</keyword>
<evidence type="ECO:0000313" key="6">
    <source>
        <dbReference type="Proteomes" id="UP000274756"/>
    </source>
</evidence>
<evidence type="ECO:0000256" key="2">
    <source>
        <dbReference type="ARBA" id="ARBA00044345"/>
    </source>
</evidence>
<evidence type="ECO:0000256" key="1">
    <source>
        <dbReference type="ARBA" id="ARBA00044144"/>
    </source>
</evidence>
<dbReference type="AlphaFoldDB" id="A0A158Q5N4"/>
<dbReference type="Pfam" id="PF02020">
    <property type="entry name" value="W2"/>
    <property type="match status" value="1"/>
</dbReference>
<dbReference type="Gene3D" id="3.90.550.10">
    <property type="entry name" value="Spore Coat Polysaccharide Biosynthesis Protein SpsA, Chain A"/>
    <property type="match status" value="1"/>
</dbReference>
<dbReference type="OrthoDB" id="424572at2759"/>
<accession>A0A158Q5N4</accession>